<feature type="binding site" evidence="4">
    <location>
        <position position="113"/>
    </location>
    <ligand>
        <name>substrate</name>
    </ligand>
</feature>
<dbReference type="InterPro" id="IPR020471">
    <property type="entry name" value="AKR"/>
</dbReference>
<dbReference type="Proteomes" id="UP000053091">
    <property type="component" value="Unassembled WGS sequence"/>
</dbReference>
<dbReference type="InterPro" id="IPR036812">
    <property type="entry name" value="NAD(P)_OxRdtase_dom_sf"/>
</dbReference>
<dbReference type="PIRSF" id="PIRSF000097">
    <property type="entry name" value="AKR"/>
    <property type="match status" value="1"/>
</dbReference>
<sequence length="278" mass="30956">MKFPSTLNVFRLNSGAAMPVVGLGLYQMPNNHLTQKAVDNALKNGYRHIDTAAIYHNEEVVGKAMVTSLIPREQVFVTTKLWNSDHGYDHAIKACHASLARLGLDYVDLYLIHWPVQGKRKDTWRALETLLEDGKCKSIGVSNYMAHHLEELLGYCKVPPAVNQIELHPYIFSTRAETIDLCRNAGIIPVAYSPLTKGVKLGDPRLQKIASKYGKSTAQLLIRWALQQGFAAIPKSSVISRIIENINVFDFEISANDMEELNSLDENLVTGWDPAGAL</sequence>
<reference evidence="7" key="1">
    <citation type="journal article" date="2015" name="Genome Announc.">
        <title>Draft Genome Sequence of Bacteroidales Strain TBC1, a Novel Isolate from a Methanogenic Wastewater Treatment System.</title>
        <authorList>
            <person name="Tourlousse D.M."/>
            <person name="Matsuura N."/>
            <person name="Sun L."/>
            <person name="Toyonaga M."/>
            <person name="Kuroda K."/>
            <person name="Ohashi A."/>
            <person name="Cruz R."/>
            <person name="Yamaguchi T."/>
            <person name="Sekiguchi Y."/>
        </authorList>
    </citation>
    <scope>NUCLEOTIDE SEQUENCE [LARGE SCALE GENOMIC DNA]</scope>
    <source>
        <strain evidence="7">TBC1</strain>
    </source>
</reference>
<dbReference type="PROSITE" id="PS00798">
    <property type="entry name" value="ALDOKETO_REDUCTASE_1"/>
    <property type="match status" value="1"/>
</dbReference>
<feature type="active site" description="Proton donor" evidence="3">
    <location>
        <position position="55"/>
    </location>
</feature>
<accession>A0A0S7BYQ8</accession>
<dbReference type="AlphaFoldDB" id="A0A0S7BYQ8"/>
<organism evidence="7">
    <name type="scientific">Lentimicrobium saccharophilum</name>
    <dbReference type="NCBI Taxonomy" id="1678841"/>
    <lineage>
        <taxon>Bacteria</taxon>
        <taxon>Pseudomonadati</taxon>
        <taxon>Bacteroidota</taxon>
        <taxon>Bacteroidia</taxon>
        <taxon>Bacteroidales</taxon>
        <taxon>Lentimicrobiaceae</taxon>
        <taxon>Lentimicrobium</taxon>
    </lineage>
</organism>
<feature type="domain" description="NADP-dependent oxidoreductase" evidence="6">
    <location>
        <begin position="30"/>
        <end position="265"/>
    </location>
</feature>
<dbReference type="InterPro" id="IPR023210">
    <property type="entry name" value="NADP_OxRdtase_dom"/>
</dbReference>
<gene>
    <name evidence="7" type="ORF">TBC1_111827</name>
</gene>
<dbReference type="RefSeq" id="WP_062041160.1">
    <property type="nucleotide sequence ID" value="NZ_DF968182.1"/>
</dbReference>
<dbReference type="STRING" id="1678841.TBC1_111827"/>
<name>A0A0S7BYQ8_9BACT</name>
<evidence type="ECO:0000313" key="7">
    <source>
        <dbReference type="EMBL" id="GAP43671.1"/>
    </source>
</evidence>
<keyword evidence="8" id="KW-1185">Reference proteome</keyword>
<dbReference type="Pfam" id="PF00248">
    <property type="entry name" value="Aldo_ket_red"/>
    <property type="match status" value="1"/>
</dbReference>
<dbReference type="InterPro" id="IPR018170">
    <property type="entry name" value="Aldo/ket_reductase_CS"/>
</dbReference>
<dbReference type="PATRIC" id="fig|1678841.3.peg.2033"/>
<dbReference type="Gene3D" id="3.20.20.100">
    <property type="entry name" value="NADP-dependent oxidoreductase domain"/>
    <property type="match status" value="1"/>
</dbReference>
<keyword evidence="2" id="KW-0560">Oxidoreductase</keyword>
<dbReference type="OrthoDB" id="9804790at2"/>
<dbReference type="PRINTS" id="PR00069">
    <property type="entry name" value="ALDKETRDTASE"/>
</dbReference>
<evidence type="ECO:0000259" key="6">
    <source>
        <dbReference type="Pfam" id="PF00248"/>
    </source>
</evidence>
<dbReference type="PROSITE" id="PS00062">
    <property type="entry name" value="ALDOKETO_REDUCTASE_2"/>
    <property type="match status" value="1"/>
</dbReference>
<evidence type="ECO:0000256" key="4">
    <source>
        <dbReference type="PIRSR" id="PIRSR000097-2"/>
    </source>
</evidence>
<feature type="site" description="Lowers pKa of active site Tyr" evidence="5">
    <location>
        <position position="80"/>
    </location>
</feature>
<dbReference type="CDD" id="cd19071">
    <property type="entry name" value="AKR_AKR1-5-like"/>
    <property type="match status" value="1"/>
</dbReference>
<evidence type="ECO:0000313" key="8">
    <source>
        <dbReference type="Proteomes" id="UP000053091"/>
    </source>
</evidence>
<dbReference type="EMBL" id="DF968182">
    <property type="protein sequence ID" value="GAP43671.1"/>
    <property type="molecule type" value="Genomic_DNA"/>
</dbReference>
<evidence type="ECO:0000256" key="5">
    <source>
        <dbReference type="PIRSR" id="PIRSR000097-3"/>
    </source>
</evidence>
<dbReference type="SUPFAM" id="SSF51430">
    <property type="entry name" value="NAD(P)-linked oxidoreductase"/>
    <property type="match status" value="1"/>
</dbReference>
<dbReference type="PANTHER" id="PTHR43827">
    <property type="entry name" value="2,5-DIKETO-D-GLUCONIC ACID REDUCTASE"/>
    <property type="match status" value="1"/>
</dbReference>
<comment type="similarity">
    <text evidence="1">Belongs to the aldo/keto reductase family.</text>
</comment>
<dbReference type="FunFam" id="3.20.20.100:FF:000015">
    <property type="entry name" value="Oxidoreductase, aldo/keto reductase family"/>
    <property type="match status" value="1"/>
</dbReference>
<dbReference type="PANTHER" id="PTHR43827:SF13">
    <property type="entry name" value="ALDO_KETO REDUCTASE FAMILY PROTEIN"/>
    <property type="match status" value="1"/>
</dbReference>
<evidence type="ECO:0000256" key="1">
    <source>
        <dbReference type="ARBA" id="ARBA00007905"/>
    </source>
</evidence>
<protein>
    <submittedName>
        <fullName evidence="7">Aldo/keto reductase</fullName>
    </submittedName>
</protein>
<evidence type="ECO:0000256" key="3">
    <source>
        <dbReference type="PIRSR" id="PIRSR000097-1"/>
    </source>
</evidence>
<dbReference type="GO" id="GO:0016491">
    <property type="term" value="F:oxidoreductase activity"/>
    <property type="evidence" value="ECO:0007669"/>
    <property type="project" value="UniProtKB-KW"/>
</dbReference>
<evidence type="ECO:0000256" key="2">
    <source>
        <dbReference type="ARBA" id="ARBA00023002"/>
    </source>
</evidence>
<proteinExistence type="inferred from homology"/>
<dbReference type="PROSITE" id="PS00063">
    <property type="entry name" value="ALDOKETO_REDUCTASE_3"/>
    <property type="match status" value="1"/>
</dbReference>